<evidence type="ECO:0000313" key="4">
    <source>
        <dbReference type="Proteomes" id="UP001243009"/>
    </source>
</evidence>
<comment type="caution">
    <text evidence="3">The sequence shown here is derived from an EMBL/GenBank/DDBJ whole genome shotgun (WGS) entry which is preliminary data.</text>
</comment>
<keyword evidence="2" id="KW-0472">Membrane</keyword>
<gene>
    <name evidence="3" type="ORF">Q7A36_18080</name>
</gene>
<sequence length="64" mass="6895">MQTAHQGLGGAFRLPGRFVTFLFSLIAAFFIPKPRMAVPTRPGPKPAATPVSRFPGDGEDNQLI</sequence>
<feature type="transmembrane region" description="Helical" evidence="2">
    <location>
        <begin position="12"/>
        <end position="31"/>
    </location>
</feature>
<dbReference type="Proteomes" id="UP001243009">
    <property type="component" value="Unassembled WGS sequence"/>
</dbReference>
<organism evidence="3 4">
    <name type="scientific">Paracraurococcus lichenis</name>
    <dbReference type="NCBI Taxonomy" id="3064888"/>
    <lineage>
        <taxon>Bacteria</taxon>
        <taxon>Pseudomonadati</taxon>
        <taxon>Pseudomonadota</taxon>
        <taxon>Alphaproteobacteria</taxon>
        <taxon>Acetobacterales</taxon>
        <taxon>Roseomonadaceae</taxon>
        <taxon>Paracraurococcus</taxon>
    </lineage>
</organism>
<evidence type="ECO:0000313" key="3">
    <source>
        <dbReference type="EMBL" id="MDO9710268.1"/>
    </source>
</evidence>
<evidence type="ECO:0000256" key="2">
    <source>
        <dbReference type="SAM" id="Phobius"/>
    </source>
</evidence>
<dbReference type="RefSeq" id="WP_305105126.1">
    <property type="nucleotide sequence ID" value="NZ_JAUTWS010000016.1"/>
</dbReference>
<name>A0ABT9E298_9PROT</name>
<dbReference type="EMBL" id="JAUTWS010000016">
    <property type="protein sequence ID" value="MDO9710268.1"/>
    <property type="molecule type" value="Genomic_DNA"/>
</dbReference>
<keyword evidence="2" id="KW-1133">Transmembrane helix</keyword>
<feature type="region of interest" description="Disordered" evidence="1">
    <location>
        <begin position="36"/>
        <end position="64"/>
    </location>
</feature>
<reference evidence="3 4" key="1">
    <citation type="submission" date="2023-08" db="EMBL/GenBank/DDBJ databases">
        <title>The draft genome sequence of Paracraurococcus sp. LOR1-02.</title>
        <authorList>
            <person name="Kingkaew E."/>
            <person name="Tanasupawat S."/>
        </authorList>
    </citation>
    <scope>NUCLEOTIDE SEQUENCE [LARGE SCALE GENOMIC DNA]</scope>
    <source>
        <strain evidence="3 4">LOR1-02</strain>
    </source>
</reference>
<accession>A0ABT9E298</accession>
<protein>
    <submittedName>
        <fullName evidence="3">Uncharacterized protein</fullName>
    </submittedName>
</protein>
<keyword evidence="4" id="KW-1185">Reference proteome</keyword>
<keyword evidence="2" id="KW-0812">Transmembrane</keyword>
<evidence type="ECO:0000256" key="1">
    <source>
        <dbReference type="SAM" id="MobiDB-lite"/>
    </source>
</evidence>
<proteinExistence type="predicted"/>